<organism evidence="1 2">
    <name type="scientific">Reyranella soli</name>
    <dbReference type="NCBI Taxonomy" id="1230389"/>
    <lineage>
        <taxon>Bacteria</taxon>
        <taxon>Pseudomonadati</taxon>
        <taxon>Pseudomonadota</taxon>
        <taxon>Alphaproteobacteria</taxon>
        <taxon>Hyphomicrobiales</taxon>
        <taxon>Reyranellaceae</taxon>
        <taxon>Reyranella</taxon>
    </lineage>
</organism>
<protein>
    <submittedName>
        <fullName evidence="1">Uncharacterized protein</fullName>
    </submittedName>
</protein>
<gene>
    <name evidence="1" type="ORF">RSO01_89800</name>
</gene>
<keyword evidence="2" id="KW-1185">Reference proteome</keyword>
<comment type="caution">
    <text evidence="1">The sequence shown here is derived from an EMBL/GenBank/DDBJ whole genome shotgun (WGS) entry which is preliminary data.</text>
</comment>
<evidence type="ECO:0000313" key="1">
    <source>
        <dbReference type="EMBL" id="GEP61814.1"/>
    </source>
</evidence>
<name>A0A512NS97_9HYPH</name>
<dbReference type="AlphaFoldDB" id="A0A512NS97"/>
<proteinExistence type="predicted"/>
<dbReference type="RefSeq" id="WP_147157100.1">
    <property type="nucleotide sequence ID" value="NZ_BKAJ01000258.1"/>
</dbReference>
<dbReference type="OrthoDB" id="1495368at2"/>
<accession>A0A512NS97</accession>
<sequence length="71" mass="7891">MAQAITSWFISDGRFCVHAIKAVGKQSARIVEIEDVETGERFHGSARKLQNMFLSLGSYGHGDPMTLHREA</sequence>
<evidence type="ECO:0000313" key="2">
    <source>
        <dbReference type="Proteomes" id="UP000321058"/>
    </source>
</evidence>
<dbReference type="EMBL" id="BKAJ01000258">
    <property type="protein sequence ID" value="GEP61814.1"/>
    <property type="molecule type" value="Genomic_DNA"/>
</dbReference>
<dbReference type="Proteomes" id="UP000321058">
    <property type="component" value="Unassembled WGS sequence"/>
</dbReference>
<reference evidence="1 2" key="1">
    <citation type="submission" date="2019-07" db="EMBL/GenBank/DDBJ databases">
        <title>Whole genome shotgun sequence of Reyranella soli NBRC 108950.</title>
        <authorList>
            <person name="Hosoyama A."/>
            <person name="Uohara A."/>
            <person name="Ohji S."/>
            <person name="Ichikawa N."/>
        </authorList>
    </citation>
    <scope>NUCLEOTIDE SEQUENCE [LARGE SCALE GENOMIC DNA]</scope>
    <source>
        <strain evidence="1 2">NBRC 108950</strain>
    </source>
</reference>